<feature type="compositionally biased region" description="Polar residues" evidence="2">
    <location>
        <begin position="607"/>
        <end position="628"/>
    </location>
</feature>
<feature type="compositionally biased region" description="Basic and acidic residues" evidence="2">
    <location>
        <begin position="1002"/>
        <end position="1012"/>
    </location>
</feature>
<dbReference type="PANTHER" id="PTHR33768:SF3">
    <property type="entry name" value="MIP11318P"/>
    <property type="match status" value="1"/>
</dbReference>
<evidence type="ECO:0000256" key="2">
    <source>
        <dbReference type="SAM" id="MobiDB-lite"/>
    </source>
</evidence>
<feature type="compositionally biased region" description="Basic and acidic residues" evidence="2">
    <location>
        <begin position="1139"/>
        <end position="1155"/>
    </location>
</feature>
<feature type="compositionally biased region" description="Low complexity" evidence="2">
    <location>
        <begin position="318"/>
        <end position="328"/>
    </location>
</feature>
<feature type="compositionally biased region" description="Polar residues" evidence="2">
    <location>
        <begin position="1093"/>
        <end position="1103"/>
    </location>
</feature>
<feature type="compositionally biased region" description="Low complexity" evidence="2">
    <location>
        <begin position="1104"/>
        <end position="1115"/>
    </location>
</feature>
<evidence type="ECO:0000256" key="1">
    <source>
        <dbReference type="ARBA" id="ARBA00008315"/>
    </source>
</evidence>
<feature type="region of interest" description="Disordered" evidence="2">
    <location>
        <begin position="1042"/>
        <end position="1169"/>
    </location>
</feature>
<dbReference type="EMBL" id="JADGJW010000030">
    <property type="protein sequence ID" value="KAJ3226724.1"/>
    <property type="molecule type" value="Genomic_DNA"/>
</dbReference>
<dbReference type="Gene3D" id="1.20.5.190">
    <property type="match status" value="1"/>
</dbReference>
<feature type="region of interest" description="Disordered" evidence="2">
    <location>
        <begin position="305"/>
        <end position="360"/>
    </location>
</feature>
<feature type="region of interest" description="Disordered" evidence="2">
    <location>
        <begin position="1002"/>
        <end position="1028"/>
    </location>
</feature>
<dbReference type="Pfam" id="PF00612">
    <property type="entry name" value="IQ"/>
    <property type="match status" value="1"/>
</dbReference>
<accession>A0AAD5U716</accession>
<proteinExistence type="inferred from homology"/>
<feature type="compositionally biased region" description="Low complexity" evidence="2">
    <location>
        <begin position="1042"/>
        <end position="1056"/>
    </location>
</feature>
<feature type="compositionally biased region" description="Low complexity" evidence="2">
    <location>
        <begin position="1018"/>
        <end position="1028"/>
    </location>
</feature>
<dbReference type="SMART" id="SM00015">
    <property type="entry name" value="IQ"/>
    <property type="match status" value="2"/>
</dbReference>
<name>A0AAD5U716_9FUNG</name>
<dbReference type="Proteomes" id="UP001211065">
    <property type="component" value="Unassembled WGS sequence"/>
</dbReference>
<protein>
    <submittedName>
        <fullName evidence="3">Uncharacterized protein</fullName>
    </submittedName>
</protein>
<feature type="compositionally biased region" description="Basic and acidic residues" evidence="2">
    <location>
        <begin position="1065"/>
        <end position="1081"/>
    </location>
</feature>
<comment type="similarity">
    <text evidence="1">Belongs to the CFAP97 family.</text>
</comment>
<organism evidence="3 4">
    <name type="scientific">Clydaea vesicula</name>
    <dbReference type="NCBI Taxonomy" id="447962"/>
    <lineage>
        <taxon>Eukaryota</taxon>
        <taxon>Fungi</taxon>
        <taxon>Fungi incertae sedis</taxon>
        <taxon>Chytridiomycota</taxon>
        <taxon>Chytridiomycota incertae sedis</taxon>
        <taxon>Chytridiomycetes</taxon>
        <taxon>Lobulomycetales</taxon>
        <taxon>Lobulomycetaceae</taxon>
        <taxon>Clydaea</taxon>
    </lineage>
</organism>
<dbReference type="AlphaFoldDB" id="A0AAD5U716"/>
<reference evidence="3" key="1">
    <citation type="submission" date="2020-05" db="EMBL/GenBank/DDBJ databases">
        <title>Phylogenomic resolution of chytrid fungi.</title>
        <authorList>
            <person name="Stajich J.E."/>
            <person name="Amses K."/>
            <person name="Simmons R."/>
            <person name="Seto K."/>
            <person name="Myers J."/>
            <person name="Bonds A."/>
            <person name="Quandt C.A."/>
            <person name="Barry K."/>
            <person name="Liu P."/>
            <person name="Grigoriev I."/>
            <person name="Longcore J.E."/>
            <person name="James T.Y."/>
        </authorList>
    </citation>
    <scope>NUCLEOTIDE SEQUENCE</scope>
    <source>
        <strain evidence="3">JEL0476</strain>
    </source>
</reference>
<feature type="compositionally biased region" description="Acidic residues" evidence="2">
    <location>
        <begin position="1129"/>
        <end position="1138"/>
    </location>
</feature>
<sequence>MLTNLRSSTNAKSNAEINDFEVDVNQYPSNESLNGFEGGEHFGSESNEIINFDQQEIPSAHFGMNIDNINNNIECKNPTSNLNLKKKKKDIQLKKIFEHRQFNALPTKPVSNKLLALKWENRVKEIHKKHLKIVGPTIDNSAPPVFPHLESREKKMQKEFERLSIIQRNNEILLKRIAFQMTTPNEHSYSVNVYRDNCIAGEILKHSPKNNNQKEKIEAQNLAFYQRLEERSPNYNRNDWERNRRSNLAYLVNISKYPENYICTLRKKGFDPIANRIFHRPVSAPSPKTSLMKLEEERKNLLQQKAALRPKTAPPLRKSVVSKSNSSSRPQSACSGPPRPQRPRPKTAFRRANATGPITLSDTGSVIGSFEDRQDFASLDDTQTFRRSSLVKAGSTGSIKSVRFLEDDTSEYPLSNKDIEKDLINKRAGSDPLNIYQEPEVVPEESNLGFVTGQFEEMINSYIVDYRPEMSLTSLQERKLSELAFEIVQNVLSETVLELSPQSAMSTSLISIANDSKVDREVKDLAWDIANKVLNSSQGSEVFLSGLDENEIKAIENLSSATEVKINSRPASSRNSIKKSLKPNSRPNSGNTSRASLSLKSSKAASPHTSAKSSRATSHQRLSQNLKSADSKVFSKKNSAIEARGSRDNIELANSQKDTEVLPNIGDYTLEQVEAACTLQKQFKGFLNKKNNRNKIEDANIIKDKVSNYNFENNQQLNFEPDNINNEEPLKHIISNEICNDSGSDAKETEQKSVFESSAAELKTAATTLQANWRGYLSRKRLSLAKATSPANSNDLDKMLERKSTKNSIHSLASSISSKAISKFSSKSNSNVNSRRRSKVKLFETNTEHLNKVSNEISLQNASINKEEIENKDKLGSKVTSKANSKKNLIEIGNGDEEKDMNRRSRDSLTNFNEKRKSVANLVNSIDNHADENNFELKKIVSELNKTNSIRNSTLSLVERKGSERSLNKTEDNASIEPHKKEEIVKAERPECEKVDQSTFYYEKESRKKEKSQNSFMSKARSTSSIKSLSKKLSKNNINCIDNANIDNTNLDNINNTSKIVTDSDGDKEKTSRRSVGDGGKEVNAGENEEYVKTTSRRSILSNLSRALSKSGSKSSSRRSLSKMQLDQQDPDVENGDEVETKKEAKEAFDKEVGELVKLPSKTSSRMLL</sequence>
<evidence type="ECO:0000313" key="3">
    <source>
        <dbReference type="EMBL" id="KAJ3226724.1"/>
    </source>
</evidence>
<feature type="compositionally biased region" description="Polar residues" evidence="2">
    <location>
        <begin position="582"/>
        <end position="594"/>
    </location>
</feature>
<dbReference type="PROSITE" id="PS50096">
    <property type="entry name" value="IQ"/>
    <property type="match status" value="2"/>
</dbReference>
<feature type="region of interest" description="Disordered" evidence="2">
    <location>
        <begin position="563"/>
        <end position="640"/>
    </location>
</feature>
<keyword evidence="4" id="KW-1185">Reference proteome</keyword>
<dbReference type="InterPro" id="IPR000048">
    <property type="entry name" value="IQ_motif_EF-hand-BS"/>
</dbReference>
<comment type="caution">
    <text evidence="3">The sequence shown here is derived from an EMBL/GenBank/DDBJ whole genome shotgun (WGS) entry which is preliminary data.</text>
</comment>
<dbReference type="Pfam" id="PF13879">
    <property type="entry name" value="Hmw_CFAP97"/>
    <property type="match status" value="1"/>
</dbReference>
<dbReference type="PANTHER" id="PTHR33768">
    <property type="entry name" value="MIP11318P"/>
    <property type="match status" value="1"/>
</dbReference>
<feature type="compositionally biased region" description="Low complexity" evidence="2">
    <location>
        <begin position="595"/>
        <end position="606"/>
    </location>
</feature>
<evidence type="ECO:0000313" key="4">
    <source>
        <dbReference type="Proteomes" id="UP001211065"/>
    </source>
</evidence>
<dbReference type="InterPro" id="IPR029488">
    <property type="entry name" value="Hmw/CFAP97"/>
</dbReference>
<dbReference type="InterPro" id="IPR038792">
    <property type="entry name" value="CFAP97D1/2"/>
</dbReference>
<gene>
    <name evidence="3" type="ORF">HK099_004334</name>
</gene>